<accession>A0A7X8TRH4</accession>
<comment type="caution">
    <text evidence="2">The sequence shown here is derived from an EMBL/GenBank/DDBJ whole genome shotgun (WGS) entry which is preliminary data.</text>
</comment>
<dbReference type="EMBL" id="JABAIK010000009">
    <property type="protein sequence ID" value="NLS13440.1"/>
    <property type="molecule type" value="Genomic_DNA"/>
</dbReference>
<gene>
    <name evidence="2" type="ORF">HGP28_11100</name>
</gene>
<evidence type="ECO:0000313" key="3">
    <source>
        <dbReference type="Proteomes" id="UP000535589"/>
    </source>
</evidence>
<keyword evidence="3" id="KW-1185">Reference proteome</keyword>
<dbReference type="GO" id="GO:0016740">
    <property type="term" value="F:transferase activity"/>
    <property type="evidence" value="ECO:0007669"/>
    <property type="project" value="UniProtKB-KW"/>
</dbReference>
<dbReference type="Gene3D" id="3.90.550.10">
    <property type="entry name" value="Spore Coat Polysaccharide Biosynthesis Protein SpsA, Chain A"/>
    <property type="match status" value="1"/>
</dbReference>
<reference evidence="2 3" key="1">
    <citation type="submission" date="2020-04" db="EMBL/GenBank/DDBJ databases">
        <title>Vibrio sp. SM6, a novel species isolated from seawater.</title>
        <authorList>
            <person name="Wang X."/>
        </authorList>
    </citation>
    <scope>NUCLEOTIDE SEQUENCE [LARGE SCALE GENOMIC DNA]</scope>
    <source>
        <strain evidence="2 3">SM6</strain>
    </source>
</reference>
<keyword evidence="2" id="KW-0808">Transferase</keyword>
<dbReference type="PANTHER" id="PTHR43685:SF2">
    <property type="entry name" value="GLYCOSYLTRANSFERASE 2-LIKE DOMAIN-CONTAINING PROTEIN"/>
    <property type="match status" value="1"/>
</dbReference>
<dbReference type="AlphaFoldDB" id="A0A7X8TRH4"/>
<dbReference type="CDD" id="cd00761">
    <property type="entry name" value="Glyco_tranf_GTA_type"/>
    <property type="match status" value="1"/>
</dbReference>
<dbReference type="InterPro" id="IPR001173">
    <property type="entry name" value="Glyco_trans_2-like"/>
</dbReference>
<organism evidence="2 3">
    <name type="scientific">Vibrio agarilyticus</name>
    <dbReference type="NCBI Taxonomy" id="2726741"/>
    <lineage>
        <taxon>Bacteria</taxon>
        <taxon>Pseudomonadati</taxon>
        <taxon>Pseudomonadota</taxon>
        <taxon>Gammaproteobacteria</taxon>
        <taxon>Vibrionales</taxon>
        <taxon>Vibrionaceae</taxon>
        <taxon>Vibrio</taxon>
    </lineage>
</organism>
<evidence type="ECO:0000313" key="2">
    <source>
        <dbReference type="EMBL" id="NLS13440.1"/>
    </source>
</evidence>
<name>A0A7X8TRH4_9VIBR</name>
<dbReference type="SUPFAM" id="SSF53448">
    <property type="entry name" value="Nucleotide-diphospho-sugar transferases"/>
    <property type="match status" value="1"/>
</dbReference>
<dbReference type="InterPro" id="IPR029044">
    <property type="entry name" value="Nucleotide-diphossugar_trans"/>
</dbReference>
<dbReference type="InterPro" id="IPR050834">
    <property type="entry name" value="Glycosyltransf_2"/>
</dbReference>
<dbReference type="Pfam" id="PF00535">
    <property type="entry name" value="Glycos_transf_2"/>
    <property type="match status" value="1"/>
</dbReference>
<dbReference type="Proteomes" id="UP000535589">
    <property type="component" value="Unassembled WGS sequence"/>
</dbReference>
<sequence>MAKVSVIIPTHNCIDYLPKSVMSVLNQSHRDLELIIVNDNSCDGSENYLQSLHDPRVRVMTTHVASAAKARNLGLSQARGDYVAFLDADDAWYPLKLSKQLALHRRFANAALSFTNYDHVDESDAMIIDSFAYWGQFLHGEDALIQSDSALSLLITTNMIGTSTVMINRKVLKQTLAFDDTIDYGEDWDLWLKIAENHPIAVLNQCQTRYLMRQDSLTQSDHRRLTNLQSIESIFARYSKSNPTITRRALTQGRARILEGYADYYRQSRHFGKALWHGLHALGLDVQPRRIRSVIGDCRRALKLAR</sequence>
<dbReference type="RefSeq" id="WP_168836523.1">
    <property type="nucleotide sequence ID" value="NZ_JABAIK010000009.1"/>
</dbReference>
<feature type="domain" description="Glycosyltransferase 2-like" evidence="1">
    <location>
        <begin position="5"/>
        <end position="172"/>
    </location>
</feature>
<dbReference type="PANTHER" id="PTHR43685">
    <property type="entry name" value="GLYCOSYLTRANSFERASE"/>
    <property type="match status" value="1"/>
</dbReference>
<protein>
    <submittedName>
        <fullName evidence="2">Glycosyltransferase family 2 protein</fullName>
    </submittedName>
</protein>
<proteinExistence type="predicted"/>
<evidence type="ECO:0000259" key="1">
    <source>
        <dbReference type="Pfam" id="PF00535"/>
    </source>
</evidence>